<dbReference type="EC" id="4.2.1.19" evidence="6 7"/>
<dbReference type="UniPathway" id="UPA00031">
    <property type="reaction ID" value="UER00011"/>
</dbReference>
<proteinExistence type="inferred from homology"/>
<evidence type="ECO:0000256" key="6">
    <source>
        <dbReference type="HAMAP-Rule" id="MF_00076"/>
    </source>
</evidence>
<dbReference type="GO" id="GO:0004424">
    <property type="term" value="F:imidazoleglycerol-phosphate dehydratase activity"/>
    <property type="evidence" value="ECO:0007669"/>
    <property type="project" value="UniProtKB-UniRule"/>
</dbReference>
<evidence type="ECO:0000256" key="5">
    <source>
        <dbReference type="ARBA" id="ARBA00023239"/>
    </source>
</evidence>
<comment type="catalytic activity">
    <reaction evidence="6 7">
        <text>D-erythro-1-(imidazol-4-yl)glycerol 3-phosphate = 3-(imidazol-4-yl)-2-oxopropyl phosphate + H2O</text>
        <dbReference type="Rhea" id="RHEA:11040"/>
        <dbReference type="ChEBI" id="CHEBI:15377"/>
        <dbReference type="ChEBI" id="CHEBI:57766"/>
        <dbReference type="ChEBI" id="CHEBI:58278"/>
        <dbReference type="EC" id="4.2.1.19"/>
    </reaction>
</comment>
<comment type="similarity">
    <text evidence="6 7">Belongs to the imidazoleglycerol-phosphate dehydratase family.</text>
</comment>
<keyword evidence="5 6" id="KW-0456">Lyase</keyword>
<keyword evidence="6" id="KW-0963">Cytoplasm</keyword>
<reference evidence="8 9" key="1">
    <citation type="journal article" date="2016" name="Nat. Commun.">
        <title>Thousands of microbial genomes shed light on interconnected biogeochemical processes in an aquifer system.</title>
        <authorList>
            <person name="Anantharaman K."/>
            <person name="Brown C.T."/>
            <person name="Hug L.A."/>
            <person name="Sharon I."/>
            <person name="Castelle C.J."/>
            <person name="Probst A.J."/>
            <person name="Thomas B.C."/>
            <person name="Singh A."/>
            <person name="Wilkins M.J."/>
            <person name="Karaoz U."/>
            <person name="Brodie E.L."/>
            <person name="Williams K.H."/>
            <person name="Hubbard S.S."/>
            <person name="Banfield J.F."/>
        </authorList>
    </citation>
    <scope>NUCLEOTIDE SEQUENCE [LARGE SCALE GENOMIC DNA]</scope>
</reference>
<name>A0A1F4RAV7_UNCSA</name>
<dbReference type="EMBL" id="METP01000046">
    <property type="protein sequence ID" value="OGC05298.1"/>
    <property type="molecule type" value="Genomic_DNA"/>
</dbReference>
<dbReference type="Pfam" id="PF00475">
    <property type="entry name" value="IGPD"/>
    <property type="match status" value="1"/>
</dbReference>
<evidence type="ECO:0000256" key="1">
    <source>
        <dbReference type="ARBA" id="ARBA00005047"/>
    </source>
</evidence>
<comment type="caution">
    <text evidence="8">The sequence shown here is derived from an EMBL/GenBank/DDBJ whole genome shotgun (WGS) entry which is preliminary data.</text>
</comment>
<keyword evidence="3 6" id="KW-0028">Amino-acid biosynthesis</keyword>
<dbReference type="GO" id="GO:0005737">
    <property type="term" value="C:cytoplasm"/>
    <property type="evidence" value="ECO:0007669"/>
    <property type="project" value="UniProtKB-SubCell"/>
</dbReference>
<keyword evidence="4 6" id="KW-0368">Histidine biosynthesis</keyword>
<dbReference type="NCBIfam" id="NF002114">
    <property type="entry name" value="PRK00951.2-4"/>
    <property type="match status" value="1"/>
</dbReference>
<evidence type="ECO:0000256" key="2">
    <source>
        <dbReference type="ARBA" id="ARBA00016664"/>
    </source>
</evidence>
<dbReference type="FunFam" id="3.30.230.40:FF:000001">
    <property type="entry name" value="Imidazoleglycerol-phosphate dehydratase HisB"/>
    <property type="match status" value="1"/>
</dbReference>
<comment type="pathway">
    <text evidence="1 6 7">Amino-acid biosynthesis; L-histidine biosynthesis; L-histidine from 5-phospho-alpha-D-ribose 1-diphosphate: step 6/9.</text>
</comment>
<dbReference type="CDD" id="cd07914">
    <property type="entry name" value="IGPD"/>
    <property type="match status" value="1"/>
</dbReference>
<organism evidence="8 9">
    <name type="scientific">candidate division WOR-1 bacterium RIFCSPLOWO2_02_FULL_46_20</name>
    <dbReference type="NCBI Taxonomy" id="1802567"/>
    <lineage>
        <taxon>Bacteria</taxon>
        <taxon>Bacillati</taxon>
        <taxon>Saganbacteria</taxon>
    </lineage>
</organism>
<dbReference type="GO" id="GO:0000105">
    <property type="term" value="P:L-histidine biosynthetic process"/>
    <property type="evidence" value="ECO:0007669"/>
    <property type="project" value="UniProtKB-UniRule"/>
</dbReference>
<dbReference type="InterPro" id="IPR020568">
    <property type="entry name" value="Ribosomal_Su5_D2-typ_SF"/>
</dbReference>
<dbReference type="NCBIfam" id="NF002111">
    <property type="entry name" value="PRK00951.2-1"/>
    <property type="match status" value="1"/>
</dbReference>
<dbReference type="Gene3D" id="3.30.230.40">
    <property type="entry name" value="Imidazole glycerol phosphate dehydratase, domain 1"/>
    <property type="match status" value="2"/>
</dbReference>
<gene>
    <name evidence="6" type="primary">hisB</name>
    <name evidence="8" type="ORF">A3H38_02525</name>
</gene>
<dbReference type="PANTHER" id="PTHR23133">
    <property type="entry name" value="IMIDAZOLEGLYCEROL-PHOSPHATE DEHYDRATASE HIS7"/>
    <property type="match status" value="1"/>
</dbReference>
<dbReference type="InterPro" id="IPR020565">
    <property type="entry name" value="ImidazoleglycerP_deHydtase_CS"/>
</dbReference>
<dbReference type="InterPro" id="IPR038494">
    <property type="entry name" value="IGPD_sf"/>
</dbReference>
<dbReference type="PROSITE" id="PS00955">
    <property type="entry name" value="IGP_DEHYDRATASE_2"/>
    <property type="match status" value="1"/>
</dbReference>
<comment type="subcellular location">
    <subcellularLocation>
        <location evidence="6 7">Cytoplasm</location>
    </subcellularLocation>
</comment>
<protein>
    <recommendedName>
        <fullName evidence="2 6">Imidazoleglycerol-phosphate dehydratase</fullName>
        <shortName evidence="6">IGPD</shortName>
        <ecNumber evidence="6 7">4.2.1.19</ecNumber>
    </recommendedName>
</protein>
<evidence type="ECO:0000313" key="9">
    <source>
        <dbReference type="Proteomes" id="UP000176938"/>
    </source>
</evidence>
<dbReference type="FunFam" id="3.30.230.40:FF:000003">
    <property type="entry name" value="Imidazoleglycerol-phosphate dehydratase HisB"/>
    <property type="match status" value="1"/>
</dbReference>
<dbReference type="PROSITE" id="PS00954">
    <property type="entry name" value="IGP_DEHYDRATASE_1"/>
    <property type="match status" value="1"/>
</dbReference>
<dbReference type="PANTHER" id="PTHR23133:SF2">
    <property type="entry name" value="IMIDAZOLEGLYCEROL-PHOSPHATE DEHYDRATASE"/>
    <property type="match status" value="1"/>
</dbReference>
<evidence type="ECO:0000256" key="4">
    <source>
        <dbReference type="ARBA" id="ARBA00023102"/>
    </source>
</evidence>
<dbReference type="SUPFAM" id="SSF54211">
    <property type="entry name" value="Ribosomal protein S5 domain 2-like"/>
    <property type="match status" value="2"/>
</dbReference>
<dbReference type="InterPro" id="IPR000807">
    <property type="entry name" value="ImidazoleglycerolP_deHydtase"/>
</dbReference>
<dbReference type="Proteomes" id="UP000176938">
    <property type="component" value="Unassembled WGS sequence"/>
</dbReference>
<evidence type="ECO:0000256" key="3">
    <source>
        <dbReference type="ARBA" id="ARBA00022605"/>
    </source>
</evidence>
<accession>A0A1F4RAV7</accession>
<evidence type="ECO:0000256" key="7">
    <source>
        <dbReference type="RuleBase" id="RU000599"/>
    </source>
</evidence>
<dbReference type="HAMAP" id="MF_00076">
    <property type="entry name" value="HisB"/>
    <property type="match status" value="1"/>
</dbReference>
<dbReference type="AlphaFoldDB" id="A0A1F4RAV7"/>
<sequence>MKKRQAKINRRTKETDIKIDLLIDGSGKSKIDYPIPFLAHMFTLFSKHGLFDLKLTAKGDIEVDLHHLVEDTGLTLGEAFKKALGAKKKIERYGHAVVPMDESLSEVKAAVDISGRPHFTFKARFVKQFVSFIGDIETGKSVTLFLDAEMLREFFESFVYTSGITLHIDLKRGKNTHHKIESIFKAFGVALSKACQINPRKKGVPSTKGKL</sequence>
<evidence type="ECO:0000313" key="8">
    <source>
        <dbReference type="EMBL" id="OGC05298.1"/>
    </source>
</evidence>